<dbReference type="STRING" id="232089.SAMN05443544_1944"/>
<dbReference type="Proteomes" id="UP000184699">
    <property type="component" value="Unassembled WGS sequence"/>
</dbReference>
<feature type="domain" description="Immunity protein Imm33" evidence="1">
    <location>
        <begin position="18"/>
        <end position="99"/>
    </location>
</feature>
<evidence type="ECO:0000313" key="3">
    <source>
        <dbReference type="Proteomes" id="UP000184699"/>
    </source>
</evidence>
<name>A0A1N6FD63_9MICO</name>
<reference evidence="3" key="1">
    <citation type="submission" date="2016-11" db="EMBL/GenBank/DDBJ databases">
        <authorList>
            <person name="Varghese N."/>
            <person name="Submissions S."/>
        </authorList>
    </citation>
    <scope>NUCLEOTIDE SEQUENCE [LARGE SCALE GENOMIC DNA]</scope>
    <source>
        <strain evidence="3">DSM 8595</strain>
    </source>
</reference>
<dbReference type="Pfam" id="PF09951">
    <property type="entry name" value="Imm33"/>
    <property type="match status" value="1"/>
</dbReference>
<dbReference type="InterPro" id="IPR018689">
    <property type="entry name" value="Imm33_dom"/>
</dbReference>
<proteinExistence type="predicted"/>
<organism evidence="2 3">
    <name type="scientific">Agromyces cerinus subsp. cerinus</name>
    <dbReference type="NCBI Taxonomy" id="232089"/>
    <lineage>
        <taxon>Bacteria</taxon>
        <taxon>Bacillati</taxon>
        <taxon>Actinomycetota</taxon>
        <taxon>Actinomycetes</taxon>
        <taxon>Micrococcales</taxon>
        <taxon>Microbacteriaceae</taxon>
        <taxon>Agromyces</taxon>
    </lineage>
</organism>
<dbReference type="AlphaFoldDB" id="A0A1N6FD63"/>
<evidence type="ECO:0000313" key="2">
    <source>
        <dbReference type="EMBL" id="SIN93156.1"/>
    </source>
</evidence>
<sequence length="227" mass="24438">MTMATSYPEFIPGAGASLATKNVLSGAGRVRWMVRKPSRQPADNGWRIMSHVDSSEYLSDSGNWVINDFNELCAIEPALLGIYDFPVGSDLQLVDDGSGIQIFDTASGREIPRSAFYVPPAPEPAEWRPEVVDPEALSSEQRELAATAAALFEQLARDAGQSDAGRLNVVPLPDDLGVAVVRAVRGSGVIFVARDSSVLYVTSAIDLPVGLDLFRNGQRTPLSSFEE</sequence>
<keyword evidence="3" id="KW-1185">Reference proteome</keyword>
<protein>
    <recommendedName>
        <fullName evidence="1">Immunity protein Imm33 domain-containing protein</fullName>
    </recommendedName>
</protein>
<evidence type="ECO:0000259" key="1">
    <source>
        <dbReference type="Pfam" id="PF09951"/>
    </source>
</evidence>
<dbReference type="EMBL" id="FSRJ01000002">
    <property type="protein sequence ID" value="SIN93156.1"/>
    <property type="molecule type" value="Genomic_DNA"/>
</dbReference>
<gene>
    <name evidence="2" type="ORF">SAMN05443544_1944</name>
</gene>
<accession>A0A1N6FD63</accession>